<dbReference type="AlphaFoldDB" id="C9MLJ6"/>
<dbReference type="GO" id="GO:0006508">
    <property type="term" value="P:proteolysis"/>
    <property type="evidence" value="ECO:0007669"/>
    <property type="project" value="UniProtKB-KW"/>
</dbReference>
<proteinExistence type="inferred from homology"/>
<dbReference type="InterPro" id="IPR038765">
    <property type="entry name" value="Papain-like_cys_pep_sf"/>
</dbReference>
<dbReference type="RefSeq" id="WP_004382096.1">
    <property type="nucleotide sequence ID" value="NZ_GG698712.1"/>
</dbReference>
<keyword evidence="2 8" id="KW-0645">Protease</keyword>
<evidence type="ECO:0000256" key="3">
    <source>
        <dbReference type="ARBA" id="ARBA00022729"/>
    </source>
</evidence>
<keyword evidence="3" id="KW-0732">Signal</keyword>
<accession>C9MLJ6</accession>
<keyword evidence="5" id="KW-0788">Thiol protease</keyword>
<dbReference type="Proteomes" id="UP000003327">
    <property type="component" value="Unassembled WGS sequence"/>
</dbReference>
<comment type="caution">
    <text evidence="8">The sequence shown here is derived from an EMBL/GenBank/DDBJ whole genome shotgun (WGS) entry which is preliminary data.</text>
</comment>
<dbReference type="Pfam" id="PF13734">
    <property type="entry name" value="Inhibitor_I69"/>
    <property type="match status" value="1"/>
</dbReference>
<dbReference type="GO" id="GO:0008234">
    <property type="term" value="F:cysteine-type peptidase activity"/>
    <property type="evidence" value="ECO:0007669"/>
    <property type="project" value="UniProtKB-KW"/>
</dbReference>
<feature type="active site" description="Nucleophile" evidence="6">
    <location>
        <position position="202"/>
    </location>
</feature>
<keyword evidence="9" id="KW-1185">Reference proteome</keyword>
<dbReference type="InterPro" id="IPR025896">
    <property type="entry name" value="Spi_Prtas-inh"/>
</dbReference>
<dbReference type="Pfam" id="PF01640">
    <property type="entry name" value="Peptidase_C10"/>
    <property type="match status" value="1"/>
</dbReference>
<dbReference type="STRING" id="649761.HMPREF0973_00471"/>
<evidence type="ECO:0000256" key="4">
    <source>
        <dbReference type="ARBA" id="ARBA00022801"/>
    </source>
</evidence>
<evidence type="ECO:0000256" key="1">
    <source>
        <dbReference type="ARBA" id="ARBA00009693"/>
    </source>
</evidence>
<evidence type="ECO:0000259" key="7">
    <source>
        <dbReference type="Pfam" id="PF13734"/>
    </source>
</evidence>
<dbReference type="EMBL" id="ACVA01000013">
    <property type="protein sequence ID" value="EEX19530.1"/>
    <property type="molecule type" value="Genomic_DNA"/>
</dbReference>
<dbReference type="Gene3D" id="3.90.70.50">
    <property type="entry name" value="Peptidase C10, streptopain"/>
    <property type="match status" value="1"/>
</dbReference>
<dbReference type="SUPFAM" id="SSF54001">
    <property type="entry name" value="Cysteine proteinases"/>
    <property type="match status" value="1"/>
</dbReference>
<gene>
    <name evidence="8" type="ORF">HMPREF0973_00471</name>
</gene>
<dbReference type="InterPro" id="IPR000200">
    <property type="entry name" value="Peptidase_C10"/>
</dbReference>
<comment type="similarity">
    <text evidence="1">Belongs to the peptidase C10 family.</text>
</comment>
<feature type="domain" description="Spi protease inhibitor" evidence="7">
    <location>
        <begin position="54"/>
        <end position="151"/>
    </location>
</feature>
<name>C9MLJ6_9BACT</name>
<evidence type="ECO:0000313" key="9">
    <source>
        <dbReference type="Proteomes" id="UP000003327"/>
    </source>
</evidence>
<organism evidence="8 9">
    <name type="scientific">Prevotella veroralis F0319</name>
    <dbReference type="NCBI Taxonomy" id="649761"/>
    <lineage>
        <taxon>Bacteria</taxon>
        <taxon>Pseudomonadati</taxon>
        <taxon>Bacteroidota</taxon>
        <taxon>Bacteroidia</taxon>
        <taxon>Bacteroidales</taxon>
        <taxon>Prevotellaceae</taxon>
        <taxon>Prevotella</taxon>
    </lineage>
</organism>
<dbReference type="HOGENOM" id="CLU_009978_0_0_10"/>
<evidence type="ECO:0000256" key="6">
    <source>
        <dbReference type="PIRSR" id="PIRSR600200-1"/>
    </source>
</evidence>
<keyword evidence="4" id="KW-0378">Hydrolase</keyword>
<evidence type="ECO:0000256" key="5">
    <source>
        <dbReference type="ARBA" id="ARBA00022807"/>
    </source>
</evidence>
<evidence type="ECO:0000256" key="2">
    <source>
        <dbReference type="ARBA" id="ARBA00022670"/>
    </source>
</evidence>
<dbReference type="InterPro" id="IPR044934">
    <property type="entry name" value="Streptopain_sf"/>
</dbReference>
<reference evidence="8 9" key="1">
    <citation type="submission" date="2009-09" db="EMBL/GenBank/DDBJ databases">
        <authorList>
            <person name="Weinstock G."/>
            <person name="Sodergren E."/>
            <person name="Clifton S."/>
            <person name="Fulton L."/>
            <person name="Fulton B."/>
            <person name="Courtney L."/>
            <person name="Fronick C."/>
            <person name="Harrison M."/>
            <person name="Strong C."/>
            <person name="Farmer C."/>
            <person name="Delahaunty K."/>
            <person name="Markovic C."/>
            <person name="Hall O."/>
            <person name="Minx P."/>
            <person name="Tomlinson C."/>
            <person name="Mitreva M."/>
            <person name="Nelson J."/>
            <person name="Hou S."/>
            <person name="Wollam A."/>
            <person name="Pepin K.H."/>
            <person name="Johnson M."/>
            <person name="Bhonagiri V."/>
            <person name="Nash W.E."/>
            <person name="Warren W."/>
            <person name="Chinwalla A."/>
            <person name="Mardis E.R."/>
            <person name="Wilson R.K."/>
        </authorList>
    </citation>
    <scope>NUCLEOTIDE SEQUENCE [LARGE SCALE GENOMIC DNA]</scope>
    <source>
        <strain evidence="8 9">F0319</strain>
    </source>
</reference>
<evidence type="ECO:0000313" key="8">
    <source>
        <dbReference type="EMBL" id="EEX19530.1"/>
    </source>
</evidence>
<dbReference type="OrthoDB" id="2235251at2"/>
<feature type="active site" description="Proton acceptor" evidence="6">
    <location>
        <position position="345"/>
    </location>
</feature>
<sequence length="903" mass="100981">MIHFINIKKTFQQTKMMNLSLQMKANKNDSRHSAMRLITICLCVILSLCTEAHADNITPKEALQIAKRYVRVDKKTQRKILTRTSSASQSSFSQKQGTTPYYIYNDSKGNGFVIVAGNDAMGQVLAYSHEGVIDTTRLNPEVAYLLHEYRQVYKELNSNQKLSTAAAVSQSIASKNEVKPLLHSHWSQEEPYNKYTGYYTGCVATAVAQVMFYHKWPLVGRGQHTYTTRIDQQQRSADFSKSTYQWLNMDNDYRYGQYNETQANAVAHLMSDVGIAVNMQYSPSGSGTQDGNALNALREYFNYDATIITKADEGPYHFTEIIKNELRNGFPLYISGSPGGGRSGHAWVADGFDRDDLIHMNFGWGGNADGYYSLKALNLTTSGKEFSGRALSFGKQLVIILAHPNKEGVAKIDYNLREDAPNIAFNNEADMHFVGNEPTALEKCQIAYKNFTNQSTTPFQGDFGIGIYDEKGKSIAVFPSDTHDKGGYTKEYFKANEGKIVSGGLVFQDINFTIDLTQLTDGLYNLSPIACTRKDDGEWGKWVKIKKAPRYVFEVKDGKITYREKPSVDASFQFATMPTTDDKLQTGSEAKLHLAIKKLFARPFDGKIRLDFLDASNQSVYTHTTKSVDFEDFVTTRLTLTLSLPDDLPSGRYRLRATIINDYSDETCQVRDANQNESCYVEVVKVERPKELLSGVVGFVQNNAEESIEGLNIDVKREGLFKVGCVIYANKNVDYNGSITLTLVDTKTNEHISLPSYPKPINLAKASDGVTITSGWLKASDIKLINHHLYRLALIANIDGEEQDLLPRKATPLLVSIINGPNNDVPNAIDELHTTSQMRYVDGQLEIIQTDLKYVDIYTMNGLHLLHKAAAESNRIAFPLAPSAYIIKVTTDKGSYTKKLLGN</sequence>
<protein>
    <submittedName>
        <fullName evidence="8">Putative thiol protease/hemagglutinin PrtT</fullName>
    </submittedName>
</protein>
<dbReference type="PRINTS" id="PR00797">
    <property type="entry name" value="STREPTOPAIN"/>
</dbReference>